<dbReference type="EMBL" id="CAKOFQ010006828">
    <property type="protein sequence ID" value="CAH1974726.1"/>
    <property type="molecule type" value="Genomic_DNA"/>
</dbReference>
<protein>
    <submittedName>
        <fullName evidence="1">Uncharacterized protein</fullName>
    </submittedName>
</protein>
<accession>A0A9P0PAX6</accession>
<sequence>MRKPCRNDVPNEEPHVLYLFLTLHKAYHVDTPRQNMSQPDILSEIFDNIRECSHVFLPFIFGKERWLGFRLSHRYTPRREANNLSTNPPRKILKLMSHPLSSCTNRKMPRTIMSTKRDRKSSDQMTRAVEAVRTKSMGFTRQLKVLVYQELL</sequence>
<evidence type="ECO:0000313" key="1">
    <source>
        <dbReference type="EMBL" id="CAH1974726.1"/>
    </source>
</evidence>
<gene>
    <name evidence="1" type="ORF">ACAOBT_LOCUS11254</name>
</gene>
<comment type="caution">
    <text evidence="1">The sequence shown here is derived from an EMBL/GenBank/DDBJ whole genome shotgun (WGS) entry which is preliminary data.</text>
</comment>
<proteinExistence type="predicted"/>
<dbReference type="AlphaFoldDB" id="A0A9P0PAX6"/>
<reference evidence="1" key="1">
    <citation type="submission" date="2022-03" db="EMBL/GenBank/DDBJ databases">
        <authorList>
            <person name="Sayadi A."/>
        </authorList>
    </citation>
    <scope>NUCLEOTIDE SEQUENCE</scope>
</reference>
<keyword evidence="2" id="KW-1185">Reference proteome</keyword>
<organism evidence="1 2">
    <name type="scientific">Acanthoscelides obtectus</name>
    <name type="common">Bean weevil</name>
    <name type="synonym">Bruchus obtectus</name>
    <dbReference type="NCBI Taxonomy" id="200917"/>
    <lineage>
        <taxon>Eukaryota</taxon>
        <taxon>Metazoa</taxon>
        <taxon>Ecdysozoa</taxon>
        <taxon>Arthropoda</taxon>
        <taxon>Hexapoda</taxon>
        <taxon>Insecta</taxon>
        <taxon>Pterygota</taxon>
        <taxon>Neoptera</taxon>
        <taxon>Endopterygota</taxon>
        <taxon>Coleoptera</taxon>
        <taxon>Polyphaga</taxon>
        <taxon>Cucujiformia</taxon>
        <taxon>Chrysomeloidea</taxon>
        <taxon>Chrysomelidae</taxon>
        <taxon>Bruchinae</taxon>
        <taxon>Bruchini</taxon>
        <taxon>Acanthoscelides</taxon>
    </lineage>
</organism>
<name>A0A9P0PAX6_ACAOB</name>
<dbReference type="Proteomes" id="UP001152888">
    <property type="component" value="Unassembled WGS sequence"/>
</dbReference>
<evidence type="ECO:0000313" key="2">
    <source>
        <dbReference type="Proteomes" id="UP001152888"/>
    </source>
</evidence>